<comment type="function">
    <text evidence="7">Essential cell division protein. May link together the upstream cell division proteins, which are predominantly cytoplasmic, with the downstream cell division proteins, which are predominantly periplasmic.</text>
</comment>
<keyword evidence="1 7" id="KW-1003">Cell membrane</keyword>
<proteinExistence type="inferred from homology"/>
<keyword evidence="6 7" id="KW-0131">Cell cycle</keyword>
<dbReference type="NCBIfam" id="NF002058">
    <property type="entry name" value="PRK00888.1"/>
    <property type="match status" value="1"/>
</dbReference>
<evidence type="ECO:0000256" key="5">
    <source>
        <dbReference type="ARBA" id="ARBA00023136"/>
    </source>
</evidence>
<evidence type="ECO:0000256" key="1">
    <source>
        <dbReference type="ARBA" id="ARBA00022475"/>
    </source>
</evidence>
<dbReference type="RefSeq" id="WP_019951309.1">
    <property type="nucleotide sequence ID" value="NZ_JBHLVX010000005.1"/>
</dbReference>
<comment type="subcellular location">
    <subcellularLocation>
        <location evidence="7">Cell inner membrane</location>
        <topology evidence="7">Single-pass type II membrane protein</topology>
    </subcellularLocation>
    <text evidence="7">Localizes to the division septum.</text>
</comment>
<keyword evidence="4 7" id="KW-1133">Transmembrane helix</keyword>
<keyword evidence="2 7" id="KW-0132">Cell division</keyword>
<evidence type="ECO:0000256" key="7">
    <source>
        <dbReference type="HAMAP-Rule" id="MF_00599"/>
    </source>
</evidence>
<evidence type="ECO:0000256" key="2">
    <source>
        <dbReference type="ARBA" id="ARBA00022618"/>
    </source>
</evidence>
<dbReference type="InterPro" id="IPR007060">
    <property type="entry name" value="FtsL/DivIC"/>
</dbReference>
<protein>
    <recommendedName>
        <fullName evidence="7">Cell division protein FtsB</fullName>
    </recommendedName>
</protein>
<dbReference type="Pfam" id="PF04977">
    <property type="entry name" value="DivIC"/>
    <property type="match status" value="1"/>
</dbReference>
<dbReference type="InterPro" id="IPR023081">
    <property type="entry name" value="Cell_div_FtsB"/>
</dbReference>
<feature type="region of interest" description="Disordered" evidence="8">
    <location>
        <begin position="90"/>
        <end position="126"/>
    </location>
</feature>
<dbReference type="PANTHER" id="PTHR37485:SF1">
    <property type="entry name" value="CELL DIVISION PROTEIN FTSB"/>
    <property type="match status" value="1"/>
</dbReference>
<organism evidence="9 10">
    <name type="scientific">Kushneria aurantia</name>
    <dbReference type="NCBI Taxonomy" id="504092"/>
    <lineage>
        <taxon>Bacteria</taxon>
        <taxon>Pseudomonadati</taxon>
        <taxon>Pseudomonadota</taxon>
        <taxon>Gammaproteobacteria</taxon>
        <taxon>Oceanospirillales</taxon>
        <taxon>Halomonadaceae</taxon>
        <taxon>Kushneria</taxon>
    </lineage>
</organism>
<feature type="topological domain" description="Cytoplasmic" evidence="7">
    <location>
        <begin position="1"/>
        <end position="4"/>
    </location>
</feature>
<dbReference type="EMBL" id="JBHLVX010000005">
    <property type="protein sequence ID" value="MFC0266631.1"/>
    <property type="molecule type" value="Genomic_DNA"/>
</dbReference>
<keyword evidence="3 7" id="KW-0812">Transmembrane</keyword>
<dbReference type="PANTHER" id="PTHR37485">
    <property type="entry name" value="CELL DIVISION PROTEIN FTSB"/>
    <property type="match status" value="1"/>
</dbReference>
<comment type="similarity">
    <text evidence="7">Belongs to the FtsB family.</text>
</comment>
<evidence type="ECO:0000256" key="6">
    <source>
        <dbReference type="ARBA" id="ARBA00023306"/>
    </source>
</evidence>
<dbReference type="HAMAP" id="MF_00599">
    <property type="entry name" value="FtsB"/>
    <property type="match status" value="1"/>
</dbReference>
<sequence length="126" mass="13553">MLKWLSLALLLIVAALQYHLWIGEGGLLEHGRVEARADQLAAGNEVLAERNDRLAAEVVDLKSGLDAIEERARNDLGMVRNEEQFYWVPSQRASNNPPQVAPPGADQGGESVIDQIAAEGGSGEAP</sequence>
<gene>
    <name evidence="7 9" type="primary">ftsB</name>
    <name evidence="9" type="ORF">ACFFHW_01250</name>
</gene>
<comment type="caution">
    <text evidence="9">The sequence shown here is derived from an EMBL/GenBank/DDBJ whole genome shotgun (WGS) entry which is preliminary data.</text>
</comment>
<comment type="subunit">
    <text evidence="7">Part of a complex composed of FtsB, FtsL and FtsQ.</text>
</comment>
<feature type="topological domain" description="Periplasmic" evidence="7">
    <location>
        <begin position="23"/>
        <end position="126"/>
    </location>
</feature>
<evidence type="ECO:0000313" key="10">
    <source>
        <dbReference type="Proteomes" id="UP001589814"/>
    </source>
</evidence>
<accession>A0ABV6FZN3</accession>
<keyword evidence="7" id="KW-0997">Cell inner membrane</keyword>
<evidence type="ECO:0000256" key="8">
    <source>
        <dbReference type="SAM" id="MobiDB-lite"/>
    </source>
</evidence>
<keyword evidence="5 7" id="KW-0472">Membrane</keyword>
<dbReference type="Proteomes" id="UP001589814">
    <property type="component" value="Unassembled WGS sequence"/>
</dbReference>
<evidence type="ECO:0000256" key="4">
    <source>
        <dbReference type="ARBA" id="ARBA00022989"/>
    </source>
</evidence>
<evidence type="ECO:0000313" key="9">
    <source>
        <dbReference type="EMBL" id="MFC0266631.1"/>
    </source>
</evidence>
<evidence type="ECO:0000256" key="3">
    <source>
        <dbReference type="ARBA" id="ARBA00022692"/>
    </source>
</evidence>
<reference evidence="9 10" key="1">
    <citation type="submission" date="2024-09" db="EMBL/GenBank/DDBJ databases">
        <authorList>
            <person name="Sun Q."/>
            <person name="Mori K."/>
        </authorList>
    </citation>
    <scope>NUCLEOTIDE SEQUENCE [LARGE SCALE GENOMIC DNA]</scope>
    <source>
        <strain evidence="9 10">CCM 7415</strain>
    </source>
</reference>
<dbReference type="GO" id="GO:0051301">
    <property type="term" value="P:cell division"/>
    <property type="evidence" value="ECO:0007669"/>
    <property type="project" value="UniProtKB-KW"/>
</dbReference>
<keyword evidence="10" id="KW-1185">Reference proteome</keyword>
<name>A0ABV6FZN3_9GAMM</name>